<name>A0A0R1WQ59_9LACO</name>
<dbReference type="InterPro" id="IPR023753">
    <property type="entry name" value="FAD/NAD-binding_dom"/>
</dbReference>
<dbReference type="Pfam" id="PF02852">
    <property type="entry name" value="Pyr_redox_dim"/>
    <property type="match status" value="1"/>
</dbReference>
<keyword evidence="5" id="KW-0560">Oxidoreductase</keyword>
<dbReference type="Gene3D" id="3.30.390.30">
    <property type="match status" value="1"/>
</dbReference>
<dbReference type="Proteomes" id="UP000051302">
    <property type="component" value="Unassembled WGS sequence"/>
</dbReference>
<comment type="caution">
    <text evidence="10">The sequence shown here is derived from an EMBL/GenBank/DDBJ whole genome shotgun (WGS) entry which is preliminary data.</text>
</comment>
<evidence type="ECO:0000259" key="9">
    <source>
        <dbReference type="Pfam" id="PF07992"/>
    </source>
</evidence>
<evidence type="ECO:0000256" key="2">
    <source>
        <dbReference type="ARBA" id="ARBA00009130"/>
    </source>
</evidence>
<dbReference type="SUPFAM" id="SSF51905">
    <property type="entry name" value="FAD/NAD(P)-binding domain"/>
    <property type="match status" value="2"/>
</dbReference>
<dbReference type="InterPro" id="IPR050260">
    <property type="entry name" value="FAD-bd_OxRdtase"/>
</dbReference>
<dbReference type="InterPro" id="IPR004099">
    <property type="entry name" value="Pyr_nucl-diS_OxRdtase_dimer"/>
</dbReference>
<evidence type="ECO:0000256" key="5">
    <source>
        <dbReference type="ARBA" id="ARBA00023002"/>
    </source>
</evidence>
<sequence length="454" mass="50604">MKVIVVGCTHAGTAAVEQILQDHPDTEITVYERDDNISFLSCGIALYLGRKVKHLEDMFYASPKDLEKLGAKVHMKYDVLKIDSNKKTVMCENMKTHEIVNDSYDKLIMTTGSTVAVPPIMGISDTRILMCKSYAQAQAIYETAKEHKHITIVGGGYIGVELAESYANTDHKVTLIQSRDQVLNNYIDKDTSENVTDLLKEHGVDVFLNERVTGFDRDDDDNVLIETNQGDHHADLVIVCTGFVANTELLRGQVDMDRHSAIIINEYTQTSNPDIYAAGDACTVNFNPTNKPAYMPLATNAIRQGALAGINIFGNIQKYMGTQATSGMEPFGNTLASTGLTLRHALKDGINADSVTYHDYYRPDYMPTTEMLTIKLIYNKDNHLILGAQFFSKHEVAQSANTISVCIQNKNTIDDLAFMDMLFQPNYDNPFNYLNLVAQQAVAKERSEKKIKNS</sequence>
<dbReference type="PANTHER" id="PTHR43429">
    <property type="entry name" value="PYRIDINE NUCLEOTIDE-DISULFIDE OXIDOREDUCTASE DOMAIN-CONTAINING"/>
    <property type="match status" value="1"/>
</dbReference>
<dbReference type="Pfam" id="PF07992">
    <property type="entry name" value="Pyr_redox_2"/>
    <property type="match status" value="1"/>
</dbReference>
<comment type="cofactor">
    <cofactor evidence="1">
        <name>FAD</name>
        <dbReference type="ChEBI" id="CHEBI:57692"/>
    </cofactor>
</comment>
<dbReference type="RefSeq" id="WP_057891897.1">
    <property type="nucleotide sequence ID" value="NZ_AZFV01000011.1"/>
</dbReference>
<gene>
    <name evidence="10" type="ORF">FD31_GL000316</name>
</gene>
<keyword evidence="4" id="KW-0274">FAD</keyword>
<evidence type="ECO:0000256" key="4">
    <source>
        <dbReference type="ARBA" id="ARBA00022827"/>
    </source>
</evidence>
<dbReference type="InterPro" id="IPR036188">
    <property type="entry name" value="FAD/NAD-bd_sf"/>
</dbReference>
<dbReference type="SUPFAM" id="SSF55424">
    <property type="entry name" value="FAD/NAD-linked reductases, dimerisation (C-terminal) domain"/>
    <property type="match status" value="1"/>
</dbReference>
<keyword evidence="11" id="KW-1185">Reference proteome</keyword>
<dbReference type="PRINTS" id="PR00368">
    <property type="entry name" value="FADPNR"/>
</dbReference>
<keyword evidence="3" id="KW-0285">Flavoprotein</keyword>
<keyword evidence="7" id="KW-0676">Redox-active center</keyword>
<dbReference type="PATRIC" id="fig|1423774.3.peg.323"/>
<organism evidence="10 11">
    <name type="scientific">Companilactobacillus nantensis DSM 16982</name>
    <dbReference type="NCBI Taxonomy" id="1423774"/>
    <lineage>
        <taxon>Bacteria</taxon>
        <taxon>Bacillati</taxon>
        <taxon>Bacillota</taxon>
        <taxon>Bacilli</taxon>
        <taxon>Lactobacillales</taxon>
        <taxon>Lactobacillaceae</taxon>
        <taxon>Companilactobacillus</taxon>
    </lineage>
</organism>
<evidence type="ECO:0000256" key="1">
    <source>
        <dbReference type="ARBA" id="ARBA00001974"/>
    </source>
</evidence>
<dbReference type="AlphaFoldDB" id="A0A0R1WQ59"/>
<feature type="domain" description="FAD/NAD(P)-binding" evidence="9">
    <location>
        <begin position="1"/>
        <end position="305"/>
    </location>
</feature>
<evidence type="ECO:0000313" key="10">
    <source>
        <dbReference type="EMBL" id="KRM17238.1"/>
    </source>
</evidence>
<dbReference type="PRINTS" id="PR00411">
    <property type="entry name" value="PNDRDTASEI"/>
</dbReference>
<proteinExistence type="inferred from homology"/>
<feature type="domain" description="Pyridine nucleotide-disulphide oxidoreductase dimerisation" evidence="8">
    <location>
        <begin position="335"/>
        <end position="428"/>
    </location>
</feature>
<evidence type="ECO:0000256" key="6">
    <source>
        <dbReference type="ARBA" id="ARBA00023097"/>
    </source>
</evidence>
<evidence type="ECO:0000256" key="7">
    <source>
        <dbReference type="ARBA" id="ARBA00023284"/>
    </source>
</evidence>
<keyword evidence="6" id="KW-0558">Oxidation</keyword>
<dbReference type="GO" id="GO:0016491">
    <property type="term" value="F:oxidoreductase activity"/>
    <property type="evidence" value="ECO:0007669"/>
    <property type="project" value="UniProtKB-KW"/>
</dbReference>
<comment type="similarity">
    <text evidence="2">Belongs to the class-III pyridine nucleotide-disulfide oxidoreductase family.</text>
</comment>
<protein>
    <submittedName>
        <fullName evidence="10">NADH oxidase</fullName>
    </submittedName>
</protein>
<reference evidence="10 11" key="1">
    <citation type="journal article" date="2015" name="Genome Announc.">
        <title>Expanding the biotechnology potential of lactobacilli through comparative genomics of 213 strains and associated genera.</title>
        <authorList>
            <person name="Sun Z."/>
            <person name="Harris H.M."/>
            <person name="McCann A."/>
            <person name="Guo C."/>
            <person name="Argimon S."/>
            <person name="Zhang W."/>
            <person name="Yang X."/>
            <person name="Jeffery I.B."/>
            <person name="Cooney J.C."/>
            <person name="Kagawa T.F."/>
            <person name="Liu W."/>
            <person name="Song Y."/>
            <person name="Salvetti E."/>
            <person name="Wrobel A."/>
            <person name="Rasinkangas P."/>
            <person name="Parkhill J."/>
            <person name="Rea M.C."/>
            <person name="O'Sullivan O."/>
            <person name="Ritari J."/>
            <person name="Douillard F.P."/>
            <person name="Paul Ross R."/>
            <person name="Yang R."/>
            <person name="Briner A.E."/>
            <person name="Felis G.E."/>
            <person name="de Vos W.M."/>
            <person name="Barrangou R."/>
            <person name="Klaenhammer T.R."/>
            <person name="Caufield P.W."/>
            <person name="Cui Y."/>
            <person name="Zhang H."/>
            <person name="O'Toole P.W."/>
        </authorList>
    </citation>
    <scope>NUCLEOTIDE SEQUENCE [LARGE SCALE GENOMIC DNA]</scope>
    <source>
        <strain evidence="10 11">DSM 16982</strain>
    </source>
</reference>
<dbReference type="PANTHER" id="PTHR43429:SF1">
    <property type="entry name" value="NAD(P)H SULFUR OXIDOREDUCTASE (COA-DEPENDENT)"/>
    <property type="match status" value="1"/>
</dbReference>
<evidence type="ECO:0000256" key="3">
    <source>
        <dbReference type="ARBA" id="ARBA00022630"/>
    </source>
</evidence>
<evidence type="ECO:0000259" key="8">
    <source>
        <dbReference type="Pfam" id="PF02852"/>
    </source>
</evidence>
<evidence type="ECO:0000313" key="11">
    <source>
        <dbReference type="Proteomes" id="UP000051302"/>
    </source>
</evidence>
<dbReference type="InterPro" id="IPR016156">
    <property type="entry name" value="FAD/NAD-linked_Rdtase_dimer_sf"/>
</dbReference>
<dbReference type="Gene3D" id="3.50.50.60">
    <property type="entry name" value="FAD/NAD(P)-binding domain"/>
    <property type="match status" value="2"/>
</dbReference>
<accession>A0A0R1WQ59</accession>
<dbReference type="STRING" id="1423774.FD31_GL000316"/>
<dbReference type="EMBL" id="AZFV01000011">
    <property type="protein sequence ID" value="KRM17238.1"/>
    <property type="molecule type" value="Genomic_DNA"/>
</dbReference>